<comment type="similarity">
    <text evidence="3">Belongs to the FMO family.</text>
</comment>
<dbReference type="AlphaFoldDB" id="A0AAD5TID7"/>
<keyword evidence="12" id="KW-0472">Membrane</keyword>
<gene>
    <name evidence="23" type="ORF">HDU87_004441</name>
</gene>
<comment type="subcellular location">
    <subcellularLocation>
        <location evidence="2">Endoplasmic reticulum membrane</location>
        <topology evidence="2">Single-pass membrane protein</topology>
    </subcellularLocation>
</comment>
<evidence type="ECO:0000313" key="23">
    <source>
        <dbReference type="EMBL" id="KAJ3177422.1"/>
    </source>
</evidence>
<dbReference type="InterPro" id="IPR050346">
    <property type="entry name" value="FMO-like"/>
</dbReference>
<evidence type="ECO:0000256" key="3">
    <source>
        <dbReference type="ARBA" id="ARBA00009183"/>
    </source>
</evidence>
<evidence type="ECO:0000256" key="16">
    <source>
        <dbReference type="ARBA" id="ARBA00034554"/>
    </source>
</evidence>
<proteinExistence type="inferred from homology"/>
<dbReference type="GO" id="GO:0050660">
    <property type="term" value="F:flavin adenine dinucleotide binding"/>
    <property type="evidence" value="ECO:0007669"/>
    <property type="project" value="InterPro"/>
</dbReference>
<evidence type="ECO:0000256" key="12">
    <source>
        <dbReference type="ARBA" id="ARBA00023136"/>
    </source>
</evidence>
<comment type="catalytic activity">
    <reaction evidence="20">
        <text>hypotaurine + NADPH + O2 + H(+) = taurine + NADP(+) + H2O</text>
        <dbReference type="Rhea" id="RHEA:69819"/>
        <dbReference type="ChEBI" id="CHEBI:15377"/>
        <dbReference type="ChEBI" id="CHEBI:15378"/>
        <dbReference type="ChEBI" id="CHEBI:15379"/>
        <dbReference type="ChEBI" id="CHEBI:57783"/>
        <dbReference type="ChEBI" id="CHEBI:57853"/>
        <dbReference type="ChEBI" id="CHEBI:58349"/>
        <dbReference type="ChEBI" id="CHEBI:507393"/>
        <dbReference type="EC" id="1.14.13.8"/>
    </reaction>
    <physiologicalReaction direction="left-to-right" evidence="20">
        <dbReference type="Rhea" id="RHEA:69820"/>
    </physiologicalReaction>
</comment>
<dbReference type="EMBL" id="JADGJQ010000033">
    <property type="protein sequence ID" value="KAJ3177422.1"/>
    <property type="molecule type" value="Genomic_DNA"/>
</dbReference>
<comment type="function">
    <text evidence="18">Broad spectrum monooxygenase that catalyzes the oxygenation of a wide variety of nitrogen- and sulfur-containing compounds including xenobiotics. Catalyzes the S-oxygenation of hypotaurine to produce taurine, an organic osmolyte involved in cell volume regulation as well as a variety of cytoprotective and developmental processes. In vitro, catalyzes the N-oxygenation of trimethylamine (TMA) to produce trimethylamine N-oxide (TMAO) and could therefore participate to the detoxification of this compound that is generated by the action of gut microbiota from dietary precursors such as choline, choline containing compounds, betaine or L-carnitine.</text>
</comment>
<dbReference type="GO" id="GO:0034899">
    <property type="term" value="F:trimethylamine monooxygenase activity"/>
    <property type="evidence" value="ECO:0007669"/>
    <property type="project" value="UniProtKB-EC"/>
</dbReference>
<evidence type="ECO:0000256" key="2">
    <source>
        <dbReference type="ARBA" id="ARBA00004389"/>
    </source>
</evidence>
<dbReference type="PIRSF" id="PIRSF000332">
    <property type="entry name" value="FMO"/>
    <property type="match status" value="1"/>
</dbReference>
<evidence type="ECO:0000256" key="21">
    <source>
        <dbReference type="ARBA" id="ARBA00048088"/>
    </source>
</evidence>
<evidence type="ECO:0000256" key="18">
    <source>
        <dbReference type="ARBA" id="ARBA00045957"/>
    </source>
</evidence>
<evidence type="ECO:0000313" key="24">
    <source>
        <dbReference type="Proteomes" id="UP001212152"/>
    </source>
</evidence>
<evidence type="ECO:0000256" key="11">
    <source>
        <dbReference type="ARBA" id="ARBA00023033"/>
    </source>
</evidence>
<keyword evidence="8" id="KW-0521">NADP</keyword>
<comment type="caution">
    <text evidence="23">The sequence shown here is derived from an EMBL/GenBank/DDBJ whole genome shotgun (WGS) entry which is preliminary data.</text>
</comment>
<evidence type="ECO:0000256" key="20">
    <source>
        <dbReference type="ARBA" id="ARBA00048041"/>
    </source>
</evidence>
<dbReference type="FunFam" id="3.50.50.60:FF:000159">
    <property type="entry name" value="Dimethylaniline monooxygenase [N-oxide-forming]"/>
    <property type="match status" value="1"/>
</dbReference>
<comment type="catalytic activity">
    <reaction evidence="19">
        <text>hypotaurine + NADH + O2 + H(+) = taurine + NAD(+) + H2O</text>
        <dbReference type="Rhea" id="RHEA:74111"/>
        <dbReference type="ChEBI" id="CHEBI:15377"/>
        <dbReference type="ChEBI" id="CHEBI:15378"/>
        <dbReference type="ChEBI" id="CHEBI:15379"/>
        <dbReference type="ChEBI" id="CHEBI:57540"/>
        <dbReference type="ChEBI" id="CHEBI:57853"/>
        <dbReference type="ChEBI" id="CHEBI:57945"/>
        <dbReference type="ChEBI" id="CHEBI:507393"/>
        <dbReference type="EC" id="1.14.13.8"/>
    </reaction>
    <physiologicalReaction direction="left-to-right" evidence="19">
        <dbReference type="Rhea" id="RHEA:74112"/>
    </physiologicalReaction>
</comment>
<organism evidence="23 24">
    <name type="scientific">Geranomyces variabilis</name>
    <dbReference type="NCBI Taxonomy" id="109894"/>
    <lineage>
        <taxon>Eukaryota</taxon>
        <taxon>Fungi</taxon>
        <taxon>Fungi incertae sedis</taxon>
        <taxon>Chytridiomycota</taxon>
        <taxon>Chytridiomycota incertae sedis</taxon>
        <taxon>Chytridiomycetes</taxon>
        <taxon>Spizellomycetales</taxon>
        <taxon>Powellomycetaceae</taxon>
        <taxon>Geranomyces</taxon>
    </lineage>
</organism>
<keyword evidence="24" id="KW-1185">Reference proteome</keyword>
<name>A0AAD5TID7_9FUNG</name>
<keyword evidence="7" id="KW-0274">FAD</keyword>
<accession>A0AAD5TID7</accession>
<evidence type="ECO:0000256" key="10">
    <source>
        <dbReference type="ARBA" id="ARBA00023002"/>
    </source>
</evidence>
<sequence>MSQPTAAVIGAGVSGLVAAKELLTAGFSVTVYERGSRIGGIWAYSEDPQTPSVMRQTVLNLSTAQMTFSDFPFPKDHPNYASHTAYEDYLESYAQHFDLTRHIILNAPVIAVSHIENGRWVVSSRRGSESQTATYDRLIVAVGQNQVPFFPNTPGKAEFRGKVMHSINYKSHEAFNGKRVLVIGVANSGADVAVDLSGNATRVLLSGRRGIWLLPRLLPFGKPLDHLLTRKTLSYPSWLTDMFMRFISSFMFGRLAKYGLASSIRPTTINPTVNDYLGERLATGRVIAKPDIARLYENEVEFVDGTRETIDAIIFCTGFQRVFPFLPSLAMTGQATRGSPTMSLYKRIIPVEFPTLALVGHIHGLAHSAVAELQARWVARLFSGALTLPTEAHMRREIDDHAAWAMENTHGRISTCEVPAFPYMESLAKDIGCGVNTASLWWSRPGLRKLVIGGTFTPHQYRLFGPGKDMDMAESAIYNVCGVCKNRRWEWLHRLW</sequence>
<evidence type="ECO:0000256" key="4">
    <source>
        <dbReference type="ARBA" id="ARBA00022630"/>
    </source>
</evidence>
<comment type="catalytic activity">
    <reaction evidence="22">
        <text>N,N-dimethylaniline + NADPH + O2 + H(+) = N,N-dimethylaniline N-oxide + NADP(+) + H2O</text>
        <dbReference type="Rhea" id="RHEA:24468"/>
        <dbReference type="ChEBI" id="CHEBI:15377"/>
        <dbReference type="ChEBI" id="CHEBI:15378"/>
        <dbReference type="ChEBI" id="CHEBI:15379"/>
        <dbReference type="ChEBI" id="CHEBI:16269"/>
        <dbReference type="ChEBI" id="CHEBI:17735"/>
        <dbReference type="ChEBI" id="CHEBI:57783"/>
        <dbReference type="ChEBI" id="CHEBI:58349"/>
        <dbReference type="EC" id="1.14.13.8"/>
    </reaction>
    <physiologicalReaction direction="left-to-right" evidence="22">
        <dbReference type="Rhea" id="RHEA:24469"/>
    </physiologicalReaction>
</comment>
<evidence type="ECO:0000256" key="15">
    <source>
        <dbReference type="ARBA" id="ARBA00034536"/>
    </source>
</evidence>
<keyword evidence="5" id="KW-0812">Transmembrane</keyword>
<keyword evidence="10" id="KW-0560">Oxidoreductase</keyword>
<dbReference type="InterPro" id="IPR000960">
    <property type="entry name" value="Flavin_mOase"/>
</dbReference>
<dbReference type="GO" id="GO:0005789">
    <property type="term" value="C:endoplasmic reticulum membrane"/>
    <property type="evidence" value="ECO:0007669"/>
    <property type="project" value="UniProtKB-SubCell"/>
</dbReference>
<comment type="catalytic activity">
    <reaction evidence="21">
        <text>trimethylamine + NADPH + O2 = trimethylamine N-oxide + NADP(+) + H2O</text>
        <dbReference type="Rhea" id="RHEA:31979"/>
        <dbReference type="ChEBI" id="CHEBI:15377"/>
        <dbReference type="ChEBI" id="CHEBI:15379"/>
        <dbReference type="ChEBI" id="CHEBI:15724"/>
        <dbReference type="ChEBI" id="CHEBI:57783"/>
        <dbReference type="ChEBI" id="CHEBI:58349"/>
        <dbReference type="ChEBI" id="CHEBI:58389"/>
        <dbReference type="EC" id="1.14.13.148"/>
    </reaction>
    <physiologicalReaction direction="left-to-right" evidence="21">
        <dbReference type="Rhea" id="RHEA:31980"/>
    </physiologicalReaction>
</comment>
<keyword evidence="6" id="KW-0256">Endoplasmic reticulum</keyword>
<evidence type="ECO:0000256" key="1">
    <source>
        <dbReference type="ARBA" id="ARBA00001974"/>
    </source>
</evidence>
<dbReference type="GO" id="GO:0004499">
    <property type="term" value="F:N,N-dimethylaniline monooxygenase activity"/>
    <property type="evidence" value="ECO:0007669"/>
    <property type="project" value="InterPro"/>
</dbReference>
<evidence type="ECO:0000256" key="22">
    <source>
        <dbReference type="ARBA" id="ARBA00049443"/>
    </source>
</evidence>
<evidence type="ECO:0000256" key="19">
    <source>
        <dbReference type="ARBA" id="ARBA00047338"/>
    </source>
</evidence>
<evidence type="ECO:0000256" key="8">
    <source>
        <dbReference type="ARBA" id="ARBA00022857"/>
    </source>
</evidence>
<dbReference type="InterPro" id="IPR020946">
    <property type="entry name" value="Flavin_mOase-like"/>
</dbReference>
<evidence type="ECO:0000256" key="7">
    <source>
        <dbReference type="ARBA" id="ARBA00022827"/>
    </source>
</evidence>
<dbReference type="PANTHER" id="PTHR23023">
    <property type="entry name" value="DIMETHYLANILINE MONOOXYGENASE"/>
    <property type="match status" value="1"/>
</dbReference>
<dbReference type="EC" id="1.14.13.148" evidence="14"/>
<evidence type="ECO:0000256" key="6">
    <source>
        <dbReference type="ARBA" id="ARBA00022824"/>
    </source>
</evidence>
<dbReference type="Proteomes" id="UP001212152">
    <property type="component" value="Unassembled WGS sequence"/>
</dbReference>
<evidence type="ECO:0000256" key="13">
    <source>
        <dbReference type="ARBA" id="ARBA00029725"/>
    </source>
</evidence>
<dbReference type="SUPFAM" id="SSF51905">
    <property type="entry name" value="FAD/NAD(P)-binding domain"/>
    <property type="match status" value="2"/>
</dbReference>
<keyword evidence="11" id="KW-0503">Monooxygenase</keyword>
<reference evidence="23" key="1">
    <citation type="submission" date="2020-05" db="EMBL/GenBank/DDBJ databases">
        <title>Phylogenomic resolution of chytrid fungi.</title>
        <authorList>
            <person name="Stajich J.E."/>
            <person name="Amses K."/>
            <person name="Simmons R."/>
            <person name="Seto K."/>
            <person name="Myers J."/>
            <person name="Bonds A."/>
            <person name="Quandt C.A."/>
            <person name="Barry K."/>
            <person name="Liu P."/>
            <person name="Grigoriev I."/>
            <person name="Longcore J.E."/>
            <person name="James T.Y."/>
        </authorList>
    </citation>
    <scope>NUCLEOTIDE SEQUENCE</scope>
    <source>
        <strain evidence="23">JEL0379</strain>
    </source>
</reference>
<keyword evidence="4" id="KW-0285">Flavoprotein</keyword>
<dbReference type="InterPro" id="IPR036188">
    <property type="entry name" value="FAD/NAD-bd_sf"/>
</dbReference>
<keyword evidence="9" id="KW-1133">Transmembrane helix</keyword>
<dbReference type="Gene3D" id="3.50.50.60">
    <property type="entry name" value="FAD/NAD(P)-binding domain"/>
    <property type="match status" value="1"/>
</dbReference>
<dbReference type="Pfam" id="PF00743">
    <property type="entry name" value="FMO-like"/>
    <property type="match status" value="1"/>
</dbReference>
<evidence type="ECO:0000256" key="17">
    <source>
        <dbReference type="ARBA" id="ARBA00034561"/>
    </source>
</evidence>
<dbReference type="PRINTS" id="PR00370">
    <property type="entry name" value="FMOXYGENASE"/>
</dbReference>
<comment type="cofactor">
    <cofactor evidence="1">
        <name>FAD</name>
        <dbReference type="ChEBI" id="CHEBI:57692"/>
    </cofactor>
</comment>
<protein>
    <recommendedName>
        <fullName evidence="15">Flavin-containing monooxygenase 1</fullName>
        <ecNumber evidence="14">1.14.13.148</ecNumber>
    </recommendedName>
    <alternativeName>
        <fullName evidence="17">Dimethylaniline monooxygenase [N-oxide-forming] 1</fullName>
    </alternativeName>
    <alternativeName>
        <fullName evidence="13">Dimethylaniline oxidase 1</fullName>
    </alternativeName>
    <alternativeName>
        <fullName evidence="16">Trimethylamine monooxygenase</fullName>
    </alternativeName>
</protein>
<evidence type="ECO:0000256" key="14">
    <source>
        <dbReference type="ARBA" id="ARBA00034528"/>
    </source>
</evidence>
<dbReference type="GO" id="GO:0050661">
    <property type="term" value="F:NADP binding"/>
    <property type="evidence" value="ECO:0007669"/>
    <property type="project" value="InterPro"/>
</dbReference>
<evidence type="ECO:0000256" key="9">
    <source>
        <dbReference type="ARBA" id="ARBA00022989"/>
    </source>
</evidence>
<evidence type="ECO:0000256" key="5">
    <source>
        <dbReference type="ARBA" id="ARBA00022692"/>
    </source>
</evidence>